<dbReference type="InterPro" id="IPR038635">
    <property type="entry name" value="CCR4-NOT_su2/3/5_C_sf"/>
</dbReference>
<feature type="compositionally biased region" description="Polar residues" evidence="4">
    <location>
        <begin position="43"/>
        <end position="55"/>
    </location>
</feature>
<dbReference type="InterPro" id="IPR040168">
    <property type="entry name" value="Not2/3/5"/>
</dbReference>
<dbReference type="GO" id="GO:0000289">
    <property type="term" value="P:nuclear-transcribed mRNA poly(A) tail shortening"/>
    <property type="evidence" value="ECO:0007669"/>
    <property type="project" value="UniProtKB-ARBA"/>
</dbReference>
<feature type="region of interest" description="Disordered" evidence="4">
    <location>
        <begin position="134"/>
        <end position="171"/>
    </location>
</feature>
<evidence type="ECO:0000259" key="5">
    <source>
        <dbReference type="Pfam" id="PF04153"/>
    </source>
</evidence>
<dbReference type="Gene3D" id="2.30.30.1020">
    <property type="entry name" value="CCR4-NOT complex subunit 2/3/5, C-terminal domain"/>
    <property type="match status" value="1"/>
</dbReference>
<evidence type="ECO:0000313" key="6">
    <source>
        <dbReference type="EMBL" id="CEP13239.1"/>
    </source>
</evidence>
<proteinExistence type="inferred from homology"/>
<feature type="compositionally biased region" description="Polar residues" evidence="4">
    <location>
        <begin position="360"/>
        <end position="377"/>
    </location>
</feature>
<keyword evidence="3" id="KW-0804">Transcription</keyword>
<dbReference type="Pfam" id="PF04153">
    <property type="entry name" value="NOT2_3_5_C"/>
    <property type="match status" value="1"/>
</dbReference>
<dbReference type="GO" id="GO:0030015">
    <property type="term" value="C:CCR4-NOT core complex"/>
    <property type="evidence" value="ECO:0007669"/>
    <property type="project" value="InterPro"/>
</dbReference>
<evidence type="ECO:0000256" key="2">
    <source>
        <dbReference type="ARBA" id="ARBA00023015"/>
    </source>
</evidence>
<reference evidence="6 7" key="1">
    <citation type="submission" date="2014-09" db="EMBL/GenBank/DDBJ databases">
        <authorList>
            <person name="Ellenberger Sabrina"/>
        </authorList>
    </citation>
    <scope>NUCLEOTIDE SEQUENCE [LARGE SCALE GENOMIC DNA]</scope>
    <source>
        <strain evidence="6 7">CBS 412.66</strain>
    </source>
</reference>
<feature type="region of interest" description="Disordered" evidence="4">
    <location>
        <begin position="1"/>
        <end position="55"/>
    </location>
</feature>
<organism evidence="6 7">
    <name type="scientific">Parasitella parasitica</name>
    <dbReference type="NCBI Taxonomy" id="35722"/>
    <lineage>
        <taxon>Eukaryota</taxon>
        <taxon>Fungi</taxon>
        <taxon>Fungi incertae sedis</taxon>
        <taxon>Mucoromycota</taxon>
        <taxon>Mucoromycotina</taxon>
        <taxon>Mucoromycetes</taxon>
        <taxon>Mucorales</taxon>
        <taxon>Mucorineae</taxon>
        <taxon>Mucoraceae</taxon>
        <taxon>Parasitella</taxon>
    </lineage>
</organism>
<dbReference type="Proteomes" id="UP000054107">
    <property type="component" value="Unassembled WGS sequence"/>
</dbReference>
<gene>
    <name evidence="6" type="primary">PARPA_07288.1 scaffold 26887</name>
</gene>
<evidence type="ECO:0000313" key="7">
    <source>
        <dbReference type="Proteomes" id="UP000054107"/>
    </source>
</evidence>
<keyword evidence="2" id="KW-0805">Transcription regulation</keyword>
<protein>
    <recommendedName>
        <fullName evidence="5">NOT2/NOT3/NOT5 C-terminal domain-containing protein</fullName>
    </recommendedName>
</protein>
<dbReference type="PANTHER" id="PTHR23326">
    <property type="entry name" value="CCR4 NOT-RELATED"/>
    <property type="match status" value="1"/>
</dbReference>
<sequence length="377" mass="41954">MFRPNTAADLNEFPALGTPPAMNRNAVASHSTTPSMPNRLASYASTAGNNGFPQQQQELDSMDFSAHNKNPLAFSRSNFNGELTSVNNRNLAPRSFSMDEFPALRSSASPFDNAIGRDSGGKPEQWLDYANLREGQPAGKPFSDKNDSSEPWTQAGQARKQDELTSTDGKPTDPYGLLGLLGVIRMTDPDRSMLALGSDLTTLGLDLNTADSIYSTFISPWSDTQTLPGLNVEPGYYLPACYRNVQATPPAHQRMRTFSDEILFYVFYCMPKDIAQEAAAQELYARNWRYHKELGLWLTKETDENGRPVQAFRRTSPNALDRGVYVFFDPTTWQKVKREWTLSWDAIEERNQPSQPPVGLTNNVTASSSNGSNRVIM</sequence>
<comment type="similarity">
    <text evidence="1">Belongs to the CNOT2/3/5 family.</text>
</comment>
<dbReference type="InterPro" id="IPR007282">
    <property type="entry name" value="NOT2/3/5_C"/>
</dbReference>
<feature type="compositionally biased region" description="Polar residues" evidence="4">
    <location>
        <begin position="26"/>
        <end position="36"/>
    </location>
</feature>
<dbReference type="OrthoDB" id="25391at2759"/>
<accession>A0A0B7N724</accession>
<dbReference type="AlphaFoldDB" id="A0A0B7N724"/>
<dbReference type="EMBL" id="LN729408">
    <property type="protein sequence ID" value="CEP13239.1"/>
    <property type="molecule type" value="Genomic_DNA"/>
</dbReference>
<feature type="domain" description="NOT2/NOT3/NOT5 C-terminal" evidence="5">
    <location>
        <begin position="214"/>
        <end position="343"/>
    </location>
</feature>
<dbReference type="GO" id="GO:0006355">
    <property type="term" value="P:regulation of DNA-templated transcription"/>
    <property type="evidence" value="ECO:0007669"/>
    <property type="project" value="InterPro"/>
</dbReference>
<feature type="region of interest" description="Disordered" evidence="4">
    <location>
        <begin position="351"/>
        <end position="377"/>
    </location>
</feature>
<keyword evidence="7" id="KW-1185">Reference proteome</keyword>
<name>A0A0B7N724_9FUNG</name>
<dbReference type="STRING" id="35722.A0A0B7N724"/>
<evidence type="ECO:0000256" key="4">
    <source>
        <dbReference type="SAM" id="MobiDB-lite"/>
    </source>
</evidence>
<evidence type="ECO:0000256" key="3">
    <source>
        <dbReference type="ARBA" id="ARBA00023163"/>
    </source>
</evidence>
<evidence type="ECO:0000256" key="1">
    <source>
        <dbReference type="ARBA" id="ARBA00007682"/>
    </source>
</evidence>